<dbReference type="Gene3D" id="1.25.40.10">
    <property type="entry name" value="Tetratricopeptide repeat domain"/>
    <property type="match status" value="2"/>
</dbReference>
<gene>
    <name evidence="5" type="ORF">WICMUC_004320</name>
</gene>
<dbReference type="GO" id="GO:0005680">
    <property type="term" value="C:anaphase-promoting complex"/>
    <property type="evidence" value="ECO:0007669"/>
    <property type="project" value="UniProtKB-ARBA"/>
</dbReference>
<feature type="compositionally biased region" description="Polar residues" evidence="4">
    <location>
        <begin position="518"/>
        <end position="576"/>
    </location>
</feature>
<feature type="compositionally biased region" description="Polar residues" evidence="4">
    <location>
        <begin position="629"/>
        <end position="644"/>
    </location>
</feature>
<feature type="repeat" description="TPR" evidence="3">
    <location>
        <begin position="120"/>
        <end position="153"/>
    </location>
</feature>
<evidence type="ECO:0000313" key="5">
    <source>
        <dbReference type="EMBL" id="KAH3672348.1"/>
    </source>
</evidence>
<name>A0A9P8TAE5_9ASCO</name>
<protein>
    <submittedName>
        <fullName evidence="5">Uncharacterized protein</fullName>
    </submittedName>
</protein>
<feature type="repeat" description="TPR" evidence="3">
    <location>
        <begin position="199"/>
        <end position="232"/>
    </location>
</feature>
<accession>A0A9P8TAE5</accession>
<feature type="region of interest" description="Disordered" evidence="4">
    <location>
        <begin position="731"/>
        <end position="762"/>
    </location>
</feature>
<feature type="compositionally biased region" description="Low complexity" evidence="4">
    <location>
        <begin position="617"/>
        <end position="628"/>
    </location>
</feature>
<dbReference type="AlphaFoldDB" id="A0A9P8TAE5"/>
<reference evidence="5" key="1">
    <citation type="journal article" date="2021" name="Open Biol.">
        <title>Shared evolutionary footprints suggest mitochondrial oxidative damage underlies multiple complex I losses in fungi.</title>
        <authorList>
            <person name="Schikora-Tamarit M.A."/>
            <person name="Marcet-Houben M."/>
            <person name="Nosek J."/>
            <person name="Gabaldon T."/>
        </authorList>
    </citation>
    <scope>NUCLEOTIDE SEQUENCE</scope>
    <source>
        <strain evidence="5">CBS6341</strain>
    </source>
</reference>
<comment type="caution">
    <text evidence="5">The sequence shown here is derived from an EMBL/GenBank/DDBJ whole genome shotgun (WGS) entry which is preliminary data.</text>
</comment>
<dbReference type="EMBL" id="JAEUBF010001156">
    <property type="protein sequence ID" value="KAH3672348.1"/>
    <property type="molecule type" value="Genomic_DNA"/>
</dbReference>
<evidence type="ECO:0000313" key="6">
    <source>
        <dbReference type="Proteomes" id="UP000769528"/>
    </source>
</evidence>
<dbReference type="Pfam" id="PF13181">
    <property type="entry name" value="TPR_8"/>
    <property type="match status" value="1"/>
</dbReference>
<feature type="compositionally biased region" description="Polar residues" evidence="4">
    <location>
        <begin position="1"/>
        <end position="21"/>
    </location>
</feature>
<dbReference type="PROSITE" id="PS50005">
    <property type="entry name" value="TPR"/>
    <property type="match status" value="4"/>
</dbReference>
<dbReference type="PANTHER" id="PTHR12558">
    <property type="entry name" value="CELL DIVISION CYCLE 16,23,27"/>
    <property type="match status" value="1"/>
</dbReference>
<keyword evidence="6" id="KW-1185">Reference proteome</keyword>
<sequence>MPKHTITSPTQSKIKRSTPNTKKTEINETRVASEGQYSLSASQTWITIAKCALELNQYNYAIVAYDNSLRHHPDDVESLLGLSKALKLSLNKQEPLKNIHQARDLIISSIQKFPNLSNDTLVWKELADTHLEAKEFEQAHQAISRALSINGNDPGLLLIASECLIKASNSQIASHNLQNIINILSYRPQLSEKELDIIREAHYKLAYIAFLENDFNAATEQIQKVLSLQPPPPSRIEEFASYWNFLVVDREITGDLDGAFNVIHDAINSLGHIPKLQSINAYLLLIPNTKYYDPIMAVNLLERAYNQEKLSQNLRFNLTTISNTNISPSSSADEAGDFILWYLLGKAYSIIDSRRQAYDAFQVALRKGPSSPLPWLAVGSLYLHMGQLPDSLAAYSQAARLLADDNSVSSAAASAAAWDGLACVYERCNDQAIDAADACIRAASCFRAAGNLNAAVLAEQRGNALNATARGDASPPPLRDPSNAPIDLLRVLILQTPNEQRLSNQYQLITQEEQVQAQTLKEQQQPPQHNEYLSRTGSIQQAQTHGSQHQNDTPGYQQHLSPRNSNASQLSVSKVSTPIEEHSKQFHHLPLPRGSIAGRTHSSEAKSTTQGRSGIVPSQSQAPPSIQQRGSQNSVTNSHWSPHNENVKTPRGSGNTGSTKSPITHYYYGAPDDSNTPSSNRIFPNGSQQGNAIQQAQAHLGQPQGYPAHQVPGAVNGYYATAGYSSAGPYPTQPLPQHVQAAQAGQPPYTAITTPNGYAPWR</sequence>
<dbReference type="SMART" id="SM00028">
    <property type="entry name" value="TPR"/>
    <property type="match status" value="5"/>
</dbReference>
<dbReference type="SUPFAM" id="SSF48452">
    <property type="entry name" value="TPR-like"/>
    <property type="match status" value="2"/>
</dbReference>
<reference evidence="5" key="2">
    <citation type="submission" date="2021-01" db="EMBL/GenBank/DDBJ databases">
        <authorList>
            <person name="Schikora-Tamarit M.A."/>
        </authorList>
    </citation>
    <scope>NUCLEOTIDE SEQUENCE</scope>
    <source>
        <strain evidence="5">CBS6341</strain>
    </source>
</reference>
<dbReference type="InterPro" id="IPR011990">
    <property type="entry name" value="TPR-like_helical_dom_sf"/>
</dbReference>
<evidence type="ECO:0000256" key="4">
    <source>
        <dbReference type="SAM" id="MobiDB-lite"/>
    </source>
</evidence>
<keyword evidence="1 3" id="KW-0802">TPR repeat</keyword>
<feature type="compositionally biased region" description="Polar residues" evidence="4">
    <location>
        <begin position="652"/>
        <end position="662"/>
    </location>
</feature>
<feature type="repeat" description="TPR" evidence="3">
    <location>
        <begin position="42"/>
        <end position="75"/>
    </location>
</feature>
<evidence type="ECO:0000256" key="1">
    <source>
        <dbReference type="ARBA" id="ARBA00022803"/>
    </source>
</evidence>
<feature type="region of interest" description="Disordered" evidence="4">
    <location>
        <begin position="1"/>
        <end position="23"/>
    </location>
</feature>
<dbReference type="Proteomes" id="UP000769528">
    <property type="component" value="Unassembled WGS sequence"/>
</dbReference>
<feature type="repeat" description="TPR" evidence="3">
    <location>
        <begin position="338"/>
        <end position="371"/>
    </location>
</feature>
<dbReference type="InterPro" id="IPR019734">
    <property type="entry name" value="TPR_rpt"/>
</dbReference>
<evidence type="ECO:0000256" key="3">
    <source>
        <dbReference type="PROSITE-ProRule" id="PRU00339"/>
    </source>
</evidence>
<evidence type="ECO:0000256" key="2">
    <source>
        <dbReference type="ARBA" id="ARBA00038210"/>
    </source>
</evidence>
<feature type="compositionally biased region" description="Polar residues" evidence="4">
    <location>
        <begin position="673"/>
        <end position="687"/>
    </location>
</feature>
<feature type="region of interest" description="Disordered" evidence="4">
    <location>
        <begin position="518"/>
        <end position="687"/>
    </location>
</feature>
<dbReference type="OrthoDB" id="418911at2759"/>
<dbReference type="PANTHER" id="PTHR12558:SF13">
    <property type="entry name" value="CELL DIVISION CYCLE PROTEIN 27 HOMOLOG"/>
    <property type="match status" value="1"/>
</dbReference>
<comment type="similarity">
    <text evidence="2">Belongs to the APC3/CDC27 family.</text>
</comment>
<organism evidence="5 6">
    <name type="scientific">Wickerhamomyces mucosus</name>
    <dbReference type="NCBI Taxonomy" id="1378264"/>
    <lineage>
        <taxon>Eukaryota</taxon>
        <taxon>Fungi</taxon>
        <taxon>Dikarya</taxon>
        <taxon>Ascomycota</taxon>
        <taxon>Saccharomycotina</taxon>
        <taxon>Saccharomycetes</taxon>
        <taxon>Phaffomycetales</taxon>
        <taxon>Wickerhamomycetaceae</taxon>
        <taxon>Wickerhamomyces</taxon>
    </lineage>
</organism>
<proteinExistence type="inferred from homology"/>